<protein>
    <submittedName>
        <fullName evidence="2">Uncharacterized protein</fullName>
    </submittedName>
</protein>
<keyword evidence="3" id="KW-1185">Reference proteome</keyword>
<evidence type="ECO:0000256" key="1">
    <source>
        <dbReference type="SAM" id="MobiDB-lite"/>
    </source>
</evidence>
<organism evidence="2 3">
    <name type="scientific">Setaria viridis</name>
    <name type="common">Green bristlegrass</name>
    <name type="synonym">Setaria italica subsp. viridis</name>
    <dbReference type="NCBI Taxonomy" id="4556"/>
    <lineage>
        <taxon>Eukaryota</taxon>
        <taxon>Viridiplantae</taxon>
        <taxon>Streptophyta</taxon>
        <taxon>Embryophyta</taxon>
        <taxon>Tracheophyta</taxon>
        <taxon>Spermatophyta</taxon>
        <taxon>Magnoliopsida</taxon>
        <taxon>Liliopsida</taxon>
        <taxon>Poales</taxon>
        <taxon>Poaceae</taxon>
        <taxon>PACMAD clade</taxon>
        <taxon>Panicoideae</taxon>
        <taxon>Panicodae</taxon>
        <taxon>Paniceae</taxon>
        <taxon>Cenchrinae</taxon>
        <taxon>Setaria</taxon>
    </lineage>
</organism>
<dbReference type="AlphaFoldDB" id="A0A4U6V8S4"/>
<evidence type="ECO:0000313" key="2">
    <source>
        <dbReference type="EMBL" id="TKW24504.1"/>
    </source>
</evidence>
<gene>
    <name evidence="2" type="ORF">SEVIR_3G054850v2</name>
</gene>
<proteinExistence type="predicted"/>
<reference evidence="2" key="1">
    <citation type="submission" date="2019-03" db="EMBL/GenBank/DDBJ databases">
        <title>WGS assembly of Setaria viridis.</title>
        <authorList>
            <person name="Huang P."/>
            <person name="Jenkins J."/>
            <person name="Grimwood J."/>
            <person name="Barry K."/>
            <person name="Healey A."/>
            <person name="Mamidi S."/>
            <person name="Sreedasyam A."/>
            <person name="Shu S."/>
            <person name="Feldman M."/>
            <person name="Wu J."/>
            <person name="Yu Y."/>
            <person name="Chen C."/>
            <person name="Johnson J."/>
            <person name="Rokhsar D."/>
            <person name="Baxter I."/>
            <person name="Schmutz J."/>
            <person name="Brutnell T."/>
            <person name="Kellogg E."/>
        </authorList>
    </citation>
    <scope>NUCLEOTIDE SEQUENCE [LARGE SCALE GENOMIC DNA]</scope>
</reference>
<dbReference type="Gramene" id="TKW24504">
    <property type="protein sequence ID" value="TKW24504"/>
    <property type="gene ID" value="SEVIR_3G054850v2"/>
</dbReference>
<accession>A0A4U6V8S4</accession>
<sequence length="87" mass="9689">MAGRLGSIPHLAHRTRDCRPFACRRAVLRGRSAVRSQPPRGRAPPPRAKWSTSKRELLLERTATYGAMHQATLSAAAKLRMEEVCVL</sequence>
<dbReference type="Proteomes" id="UP000298652">
    <property type="component" value="Chromosome 3"/>
</dbReference>
<evidence type="ECO:0000313" key="3">
    <source>
        <dbReference type="Proteomes" id="UP000298652"/>
    </source>
</evidence>
<feature type="region of interest" description="Disordered" evidence="1">
    <location>
        <begin position="30"/>
        <end position="51"/>
    </location>
</feature>
<name>A0A4U6V8S4_SETVI</name>
<dbReference type="EMBL" id="CM016554">
    <property type="protein sequence ID" value="TKW24504.1"/>
    <property type="molecule type" value="Genomic_DNA"/>
</dbReference>